<evidence type="ECO:0000313" key="1">
    <source>
        <dbReference type="EMBL" id="GHB90045.1"/>
    </source>
</evidence>
<dbReference type="AlphaFoldDB" id="A0A8J3DE55"/>
<protein>
    <submittedName>
        <fullName evidence="1">Uncharacterized protein</fullName>
    </submittedName>
</protein>
<accession>A0A8J3DE55</accession>
<evidence type="ECO:0000313" key="2">
    <source>
        <dbReference type="Proteomes" id="UP000642829"/>
    </source>
</evidence>
<comment type="caution">
    <text evidence="1">The sequence shown here is derived from an EMBL/GenBank/DDBJ whole genome shotgun (WGS) entry which is preliminary data.</text>
</comment>
<proteinExistence type="predicted"/>
<gene>
    <name evidence="1" type="ORF">GCM10007047_00810</name>
</gene>
<sequence length="234" mass="26127">MGGLQRHFDMLAFHLAAQDCVTEEAYQSRVTATKMMPAPPAHQNFEQMQAYALDLMQRNTIGDVLNLCVAGLNNYHIFLAAIKSQKEHGQSAEGQQQVNQTQQEFLKAQIDAKFNTLEENYGILCELEDTIISLGFAIQAMMQHQGLVQPAHLDDQGELAFDLKCVELINEPASGEPAQGRLVDERKVLREGDKVYFTKHELQLLLLTAGSFLDQLYKAVGRYAQENSQGQQGA</sequence>
<reference evidence="1" key="2">
    <citation type="submission" date="2020-09" db="EMBL/GenBank/DDBJ databases">
        <authorList>
            <person name="Sun Q."/>
            <person name="Kim S."/>
        </authorList>
    </citation>
    <scope>NUCLEOTIDE SEQUENCE</scope>
    <source>
        <strain evidence="1">KCTC 12870</strain>
    </source>
</reference>
<name>A0A8J3DE55_9BACT</name>
<reference evidence="1" key="1">
    <citation type="journal article" date="2014" name="Int. J. Syst. Evol. Microbiol.">
        <title>Complete genome sequence of Corynebacterium casei LMG S-19264T (=DSM 44701T), isolated from a smear-ripened cheese.</title>
        <authorList>
            <consortium name="US DOE Joint Genome Institute (JGI-PGF)"/>
            <person name="Walter F."/>
            <person name="Albersmeier A."/>
            <person name="Kalinowski J."/>
            <person name="Ruckert C."/>
        </authorList>
    </citation>
    <scope>NUCLEOTIDE SEQUENCE</scope>
    <source>
        <strain evidence="1">KCTC 12870</strain>
    </source>
</reference>
<dbReference type="EMBL" id="BMXG01000001">
    <property type="protein sequence ID" value="GHB90045.1"/>
    <property type="molecule type" value="Genomic_DNA"/>
</dbReference>
<dbReference type="Proteomes" id="UP000642829">
    <property type="component" value="Unassembled WGS sequence"/>
</dbReference>
<keyword evidence="2" id="KW-1185">Reference proteome</keyword>
<organism evidence="1 2">
    <name type="scientific">Cerasicoccus arenae</name>
    <dbReference type="NCBI Taxonomy" id="424488"/>
    <lineage>
        <taxon>Bacteria</taxon>
        <taxon>Pseudomonadati</taxon>
        <taxon>Verrucomicrobiota</taxon>
        <taxon>Opitutia</taxon>
        <taxon>Puniceicoccales</taxon>
        <taxon>Cerasicoccaceae</taxon>
        <taxon>Cerasicoccus</taxon>
    </lineage>
</organism>